<dbReference type="EMBL" id="JAEHOE010000007">
    <property type="protein sequence ID" value="KAG2499411.1"/>
    <property type="molecule type" value="Genomic_DNA"/>
</dbReference>
<evidence type="ECO:0000256" key="1">
    <source>
        <dbReference type="SAM" id="MobiDB-lite"/>
    </source>
</evidence>
<dbReference type="OrthoDB" id="552713at2759"/>
<feature type="region of interest" description="Disordered" evidence="1">
    <location>
        <begin position="96"/>
        <end position="123"/>
    </location>
</feature>
<feature type="compositionally biased region" description="Low complexity" evidence="1">
    <location>
        <begin position="159"/>
        <end position="175"/>
    </location>
</feature>
<proteinExistence type="predicted"/>
<name>A0A835YB66_9CHLO</name>
<feature type="region of interest" description="Disordered" evidence="1">
    <location>
        <begin position="135"/>
        <end position="216"/>
    </location>
</feature>
<sequence length="544" mass="56379">MPGPYRKRPAAELGEEAGGLRPKKLAGFWSPFNTWWRAQYERIGKRPCKAQICEWHEAHALAAWGQECPSLDDMLIHAKGMRSTEEVRNYFRVYRQQLRNPRQPTSRKGAARSTREPCASSGSDAEAETLAWCASDPQPATSGHASCSQGEPSLPARPATSAGAQANTAAASSQNLLPEALSHTPASGGGSCGGSAPYQPPAVTTSMGGGGDRSGPHWTWGWGPVPANWGPVSFGYPTLGVSDGGAPMCPYQHPGGLSSQAVAAGGGGGARVTCQPQPTAYCGAPCSHHPDQQCGPLPCSFAVFPMSSGCLPLCGPSSPCASAQPMPCSTGQPPRFSAAAAASAACTEAAAGPLYAYQAKGEPCEAANAAGVYEALLRELDSGAADAAVMLELQPLAWAAAKPQVTPMQPAAVLTSAPLMPHSSSCSELPGASALKQPQPPSQSLWSAAAAAGAKQWKTDPGVAWSHWPYGQQPQAWPQQGYPDGVVDAIPWAHVEQGGQEEGTVAGALPDLADLLQADASDEGEMGGCNEDAEWWALLEQLRA</sequence>
<feature type="compositionally biased region" description="Polar residues" evidence="1">
    <location>
        <begin position="138"/>
        <end position="151"/>
    </location>
</feature>
<comment type="caution">
    <text evidence="2">The sequence shown here is derived from an EMBL/GenBank/DDBJ whole genome shotgun (WGS) entry which is preliminary data.</text>
</comment>
<evidence type="ECO:0000313" key="3">
    <source>
        <dbReference type="Proteomes" id="UP000612055"/>
    </source>
</evidence>
<protein>
    <submittedName>
        <fullName evidence="2">Uncharacterized protein</fullName>
    </submittedName>
</protein>
<organism evidence="2 3">
    <name type="scientific">Edaphochlamys debaryana</name>
    <dbReference type="NCBI Taxonomy" id="47281"/>
    <lineage>
        <taxon>Eukaryota</taxon>
        <taxon>Viridiplantae</taxon>
        <taxon>Chlorophyta</taxon>
        <taxon>core chlorophytes</taxon>
        <taxon>Chlorophyceae</taxon>
        <taxon>CS clade</taxon>
        <taxon>Chlamydomonadales</taxon>
        <taxon>Chlamydomonadales incertae sedis</taxon>
        <taxon>Edaphochlamys</taxon>
    </lineage>
</organism>
<accession>A0A835YB66</accession>
<evidence type="ECO:0000313" key="2">
    <source>
        <dbReference type="EMBL" id="KAG2499411.1"/>
    </source>
</evidence>
<gene>
    <name evidence="2" type="ORF">HYH03_002985</name>
</gene>
<dbReference type="AlphaFoldDB" id="A0A835YB66"/>
<dbReference type="Proteomes" id="UP000612055">
    <property type="component" value="Unassembled WGS sequence"/>
</dbReference>
<feature type="compositionally biased region" description="Polar residues" evidence="1">
    <location>
        <begin position="97"/>
        <end position="106"/>
    </location>
</feature>
<keyword evidence="3" id="KW-1185">Reference proteome</keyword>
<reference evidence="2" key="1">
    <citation type="journal article" date="2020" name="bioRxiv">
        <title>Comparative genomics of Chlamydomonas.</title>
        <authorList>
            <person name="Craig R.J."/>
            <person name="Hasan A.R."/>
            <person name="Ness R.W."/>
            <person name="Keightley P.D."/>
        </authorList>
    </citation>
    <scope>NUCLEOTIDE SEQUENCE</scope>
    <source>
        <strain evidence="2">CCAP 11/70</strain>
    </source>
</reference>